<dbReference type="InterPro" id="IPR000620">
    <property type="entry name" value="EamA_dom"/>
</dbReference>
<name>A0A7W9YGK8_9ACTN</name>
<feature type="transmembrane region" description="Helical" evidence="6">
    <location>
        <begin position="20"/>
        <end position="40"/>
    </location>
</feature>
<accession>A0A7W9YGK8</accession>
<evidence type="ECO:0000313" key="8">
    <source>
        <dbReference type="EMBL" id="MBB6171719.1"/>
    </source>
</evidence>
<evidence type="ECO:0000256" key="5">
    <source>
        <dbReference type="ARBA" id="ARBA00023136"/>
    </source>
</evidence>
<protein>
    <submittedName>
        <fullName evidence="8">Drug/metabolite transporter (DMT)-like permease</fullName>
    </submittedName>
</protein>
<evidence type="ECO:0000256" key="3">
    <source>
        <dbReference type="ARBA" id="ARBA00022692"/>
    </source>
</evidence>
<dbReference type="RefSeq" id="WP_184074944.1">
    <property type="nucleotide sequence ID" value="NZ_JACHDS010000001.1"/>
</dbReference>
<comment type="similarity">
    <text evidence="2">Belongs to the EamA transporter family.</text>
</comment>
<keyword evidence="4 6" id="KW-1133">Transmembrane helix</keyword>
<dbReference type="InterPro" id="IPR006311">
    <property type="entry name" value="TAT_signal"/>
</dbReference>
<reference evidence="8 9" key="1">
    <citation type="submission" date="2020-08" db="EMBL/GenBank/DDBJ databases">
        <title>Sequencing the genomes of 1000 actinobacteria strains.</title>
        <authorList>
            <person name="Klenk H.-P."/>
        </authorList>
    </citation>
    <scope>NUCLEOTIDE SEQUENCE [LARGE SCALE GENOMIC DNA]</scope>
    <source>
        <strain evidence="8 9">DSM 46659</strain>
    </source>
</reference>
<evidence type="ECO:0000256" key="1">
    <source>
        <dbReference type="ARBA" id="ARBA00004141"/>
    </source>
</evidence>
<dbReference type="GO" id="GO:0016020">
    <property type="term" value="C:membrane"/>
    <property type="evidence" value="ECO:0007669"/>
    <property type="project" value="UniProtKB-SubCell"/>
</dbReference>
<dbReference type="AlphaFoldDB" id="A0A7W9YGK8"/>
<feature type="transmembrane region" description="Helical" evidence="6">
    <location>
        <begin position="218"/>
        <end position="241"/>
    </location>
</feature>
<dbReference type="EMBL" id="JACHDS010000001">
    <property type="protein sequence ID" value="MBB6171719.1"/>
    <property type="molecule type" value="Genomic_DNA"/>
</dbReference>
<gene>
    <name evidence="8" type="ORF">HNR23_001779</name>
</gene>
<evidence type="ECO:0000259" key="7">
    <source>
        <dbReference type="Pfam" id="PF00892"/>
    </source>
</evidence>
<feature type="transmembrane region" description="Helical" evidence="6">
    <location>
        <begin position="79"/>
        <end position="99"/>
    </location>
</feature>
<comment type="subcellular location">
    <subcellularLocation>
        <location evidence="1">Membrane</location>
        <topology evidence="1">Multi-pass membrane protein</topology>
    </subcellularLocation>
</comment>
<sequence>MRTDDSAIAQRRVAVRSGSLLAALGVLAFSTTFPATAWALEAFGPWSITALRCGVAGLLALWCLRLARAPFPGRDRWPGILVVAVGCVVAFPLFSTLALQTSSTSHAAVVIGALPLATAAIGAARARTGLSRTFWAAALTGAAAVTGFTLLSSGGRPEAGDLYLFGGLVLCAAGYAEGGRLAGCMPGWQVISWALVVSLPATVPAMAISLAVEPVHLTTAGLAAVGYLAVVAQFAGFVAWYRGMALIGVARASQLQLAQPLLTLVWAVLLVGEQPSIAAPLTAVVVLGCIAVTQRSGAVPTRRRGAEESPAPRVPG</sequence>
<dbReference type="InterPro" id="IPR037185">
    <property type="entry name" value="EmrE-like"/>
</dbReference>
<evidence type="ECO:0000256" key="2">
    <source>
        <dbReference type="ARBA" id="ARBA00007362"/>
    </source>
</evidence>
<feature type="domain" description="EamA" evidence="7">
    <location>
        <begin position="160"/>
        <end position="292"/>
    </location>
</feature>
<dbReference type="PROSITE" id="PS51318">
    <property type="entry name" value="TAT"/>
    <property type="match status" value="1"/>
</dbReference>
<dbReference type="PANTHER" id="PTHR32322:SF2">
    <property type="entry name" value="EAMA DOMAIN-CONTAINING PROTEIN"/>
    <property type="match status" value="1"/>
</dbReference>
<evidence type="ECO:0000313" key="9">
    <source>
        <dbReference type="Proteomes" id="UP000546642"/>
    </source>
</evidence>
<feature type="transmembrane region" description="Helical" evidence="6">
    <location>
        <begin position="105"/>
        <end position="126"/>
    </location>
</feature>
<proteinExistence type="inferred from homology"/>
<dbReference type="SUPFAM" id="SSF103481">
    <property type="entry name" value="Multidrug resistance efflux transporter EmrE"/>
    <property type="match status" value="2"/>
</dbReference>
<keyword evidence="9" id="KW-1185">Reference proteome</keyword>
<organism evidence="8 9">
    <name type="scientific">Nocardiopsis mwathae</name>
    <dbReference type="NCBI Taxonomy" id="1472723"/>
    <lineage>
        <taxon>Bacteria</taxon>
        <taxon>Bacillati</taxon>
        <taxon>Actinomycetota</taxon>
        <taxon>Actinomycetes</taxon>
        <taxon>Streptosporangiales</taxon>
        <taxon>Nocardiopsidaceae</taxon>
        <taxon>Nocardiopsis</taxon>
    </lineage>
</organism>
<dbReference type="Pfam" id="PF00892">
    <property type="entry name" value="EamA"/>
    <property type="match status" value="2"/>
</dbReference>
<dbReference type="InterPro" id="IPR050638">
    <property type="entry name" value="AA-Vitamin_Transporters"/>
</dbReference>
<keyword evidence="5 6" id="KW-0472">Membrane</keyword>
<keyword evidence="3 6" id="KW-0812">Transmembrane</keyword>
<evidence type="ECO:0000256" key="4">
    <source>
        <dbReference type="ARBA" id="ARBA00022989"/>
    </source>
</evidence>
<comment type="caution">
    <text evidence="8">The sequence shown here is derived from an EMBL/GenBank/DDBJ whole genome shotgun (WGS) entry which is preliminary data.</text>
</comment>
<evidence type="ECO:0000256" key="6">
    <source>
        <dbReference type="SAM" id="Phobius"/>
    </source>
</evidence>
<feature type="domain" description="EamA" evidence="7">
    <location>
        <begin position="17"/>
        <end position="147"/>
    </location>
</feature>
<feature type="transmembrane region" description="Helical" evidence="6">
    <location>
        <begin position="133"/>
        <end position="150"/>
    </location>
</feature>
<feature type="transmembrane region" description="Helical" evidence="6">
    <location>
        <begin position="46"/>
        <end position="67"/>
    </location>
</feature>
<dbReference type="PANTHER" id="PTHR32322">
    <property type="entry name" value="INNER MEMBRANE TRANSPORTER"/>
    <property type="match status" value="1"/>
</dbReference>
<dbReference type="Proteomes" id="UP000546642">
    <property type="component" value="Unassembled WGS sequence"/>
</dbReference>
<feature type="transmembrane region" description="Helical" evidence="6">
    <location>
        <begin position="190"/>
        <end position="212"/>
    </location>
</feature>